<dbReference type="AlphaFoldDB" id="A0A8T0EBZ0"/>
<evidence type="ECO:0000313" key="2">
    <source>
        <dbReference type="EMBL" id="KAF8770311.1"/>
    </source>
</evidence>
<dbReference type="Proteomes" id="UP000807504">
    <property type="component" value="Unassembled WGS sequence"/>
</dbReference>
<reference evidence="2" key="1">
    <citation type="journal article" date="2020" name="bioRxiv">
        <title>Chromosome-level reference genome of the European wasp spider Argiope bruennichi: a resource for studies on range expansion and evolutionary adaptation.</title>
        <authorList>
            <person name="Sheffer M.M."/>
            <person name="Hoppe A."/>
            <person name="Krehenwinkel H."/>
            <person name="Uhl G."/>
            <person name="Kuss A.W."/>
            <person name="Jensen L."/>
            <person name="Jensen C."/>
            <person name="Gillespie R.G."/>
            <person name="Hoff K.J."/>
            <person name="Prost S."/>
        </authorList>
    </citation>
    <scope>NUCLEOTIDE SEQUENCE</scope>
</reference>
<evidence type="ECO:0000313" key="3">
    <source>
        <dbReference type="Proteomes" id="UP000807504"/>
    </source>
</evidence>
<accession>A0A8T0EBZ0</accession>
<dbReference type="Pfam" id="PF07525">
    <property type="entry name" value="SOCS_box"/>
    <property type="match status" value="1"/>
</dbReference>
<proteinExistence type="predicted"/>
<comment type="caution">
    <text evidence="2">The sequence shown here is derived from an EMBL/GenBank/DDBJ whole genome shotgun (WGS) entry which is preliminary data.</text>
</comment>
<keyword evidence="3" id="KW-1185">Reference proteome</keyword>
<sequence>MKRKLSYRFHSIMDEVPPIKYIFRAKSMVKYSFIVQKSLSYLDLSLCEFTKSKRSIKRLKLAHLLNLRVSEKNAIHTEEDCKKRFCINRSVLYDFHLDVSKELETSLRSPVHHQKIRSCSSEKILLNMIDYKDNIHDLCLNRIIAEVLEETEDKVKFIHTVSKLLERMNFLSNECIRVKGLAYLCFQCSDSNIIKDFLTSMNFSVEDFFHLSIHIFERILYHAHRAGYDLWTLPVHQDPIHSSICYCMFVKTEALFQYYSAPRFCEVVYNRIKNGGPSLRICGGAINFPVENGLMTEERHLLILEIALVFALPPSDGLTALQMLWRSIPDPFITFPELTSVLPGVPSPKLIEDITNFTKQITGEDVTEDYQPRRLKHYCRTTIRNILSNNNNNNMQFSTKISELRLPPAVDSYMRLQN</sequence>
<feature type="domain" description="SOCS box" evidence="1">
    <location>
        <begin position="371"/>
        <end position="418"/>
    </location>
</feature>
<dbReference type="PROSITE" id="PS50225">
    <property type="entry name" value="SOCS"/>
    <property type="match status" value="1"/>
</dbReference>
<evidence type="ECO:0000259" key="1">
    <source>
        <dbReference type="PROSITE" id="PS50225"/>
    </source>
</evidence>
<name>A0A8T0EBZ0_ARGBR</name>
<gene>
    <name evidence="2" type="ORF">HNY73_017857</name>
</gene>
<dbReference type="InterPro" id="IPR001496">
    <property type="entry name" value="SOCS_box"/>
</dbReference>
<reference evidence="2" key="2">
    <citation type="submission" date="2020-06" db="EMBL/GenBank/DDBJ databases">
        <authorList>
            <person name="Sheffer M."/>
        </authorList>
    </citation>
    <scope>NUCLEOTIDE SEQUENCE</scope>
</reference>
<organism evidence="2 3">
    <name type="scientific">Argiope bruennichi</name>
    <name type="common">Wasp spider</name>
    <name type="synonym">Aranea bruennichi</name>
    <dbReference type="NCBI Taxonomy" id="94029"/>
    <lineage>
        <taxon>Eukaryota</taxon>
        <taxon>Metazoa</taxon>
        <taxon>Ecdysozoa</taxon>
        <taxon>Arthropoda</taxon>
        <taxon>Chelicerata</taxon>
        <taxon>Arachnida</taxon>
        <taxon>Araneae</taxon>
        <taxon>Araneomorphae</taxon>
        <taxon>Entelegynae</taxon>
        <taxon>Araneoidea</taxon>
        <taxon>Araneidae</taxon>
        <taxon>Argiope</taxon>
    </lineage>
</organism>
<dbReference type="EMBL" id="JABXBU010002228">
    <property type="protein sequence ID" value="KAF8770311.1"/>
    <property type="molecule type" value="Genomic_DNA"/>
</dbReference>
<protein>
    <recommendedName>
        <fullName evidence="1">SOCS box domain-containing protein</fullName>
    </recommendedName>
</protein>